<dbReference type="GO" id="GO:0016787">
    <property type="term" value="F:hydrolase activity"/>
    <property type="evidence" value="ECO:0007669"/>
    <property type="project" value="UniProtKB-KW"/>
</dbReference>
<dbReference type="InterPro" id="IPR013094">
    <property type="entry name" value="AB_hydrolase_3"/>
</dbReference>
<dbReference type="InterPro" id="IPR033140">
    <property type="entry name" value="Lipase_GDXG_put_SER_AS"/>
</dbReference>
<dbReference type="Pfam" id="PF07859">
    <property type="entry name" value="Abhydrolase_3"/>
    <property type="match status" value="1"/>
</dbReference>
<organism evidence="5 6">
    <name type="scientific">Jatrophihabitans cynanchi</name>
    <dbReference type="NCBI Taxonomy" id="2944128"/>
    <lineage>
        <taxon>Bacteria</taxon>
        <taxon>Bacillati</taxon>
        <taxon>Actinomycetota</taxon>
        <taxon>Actinomycetes</taxon>
        <taxon>Jatrophihabitantales</taxon>
        <taxon>Jatrophihabitantaceae</taxon>
        <taxon>Jatrophihabitans</taxon>
    </lineage>
</organism>
<dbReference type="RefSeq" id="WP_269444907.1">
    <property type="nucleotide sequence ID" value="NZ_CP097463.1"/>
</dbReference>
<dbReference type="PANTHER" id="PTHR48081:SF8">
    <property type="entry name" value="ALPHA_BETA HYDROLASE FOLD-3 DOMAIN-CONTAINING PROTEIN-RELATED"/>
    <property type="match status" value="1"/>
</dbReference>
<dbReference type="Gene3D" id="3.40.50.1820">
    <property type="entry name" value="alpha/beta hydrolase"/>
    <property type="match status" value="1"/>
</dbReference>
<accession>A0ABY7K0I4</accession>
<evidence type="ECO:0000256" key="1">
    <source>
        <dbReference type="ARBA" id="ARBA00010515"/>
    </source>
</evidence>
<evidence type="ECO:0000259" key="4">
    <source>
        <dbReference type="Pfam" id="PF07859"/>
    </source>
</evidence>
<evidence type="ECO:0000313" key="6">
    <source>
        <dbReference type="Proteomes" id="UP001164693"/>
    </source>
</evidence>
<protein>
    <submittedName>
        <fullName evidence="5">Alpha/beta hydrolase</fullName>
    </submittedName>
</protein>
<name>A0ABY7K0I4_9ACTN</name>
<dbReference type="SUPFAM" id="SSF53474">
    <property type="entry name" value="alpha/beta-Hydrolases"/>
    <property type="match status" value="1"/>
</dbReference>
<evidence type="ECO:0000256" key="2">
    <source>
        <dbReference type="ARBA" id="ARBA00022801"/>
    </source>
</evidence>
<reference evidence="5" key="1">
    <citation type="submission" date="2022-05" db="EMBL/GenBank/DDBJ databases">
        <title>Jatrophihabitans sp. SB3-54 whole genome sequence.</title>
        <authorList>
            <person name="Suh M.K."/>
            <person name="Eom M.K."/>
            <person name="Kim J.S."/>
            <person name="Kim H.S."/>
            <person name="Do H.E."/>
            <person name="Shin Y.K."/>
            <person name="Lee J.-S."/>
        </authorList>
    </citation>
    <scope>NUCLEOTIDE SEQUENCE</scope>
    <source>
        <strain evidence="5">SB3-54</strain>
    </source>
</reference>
<proteinExistence type="inferred from homology"/>
<dbReference type="Proteomes" id="UP001164693">
    <property type="component" value="Chromosome"/>
</dbReference>
<dbReference type="PANTHER" id="PTHR48081">
    <property type="entry name" value="AB HYDROLASE SUPERFAMILY PROTEIN C4A8.06C"/>
    <property type="match status" value="1"/>
</dbReference>
<evidence type="ECO:0000313" key="5">
    <source>
        <dbReference type="EMBL" id="WAX58359.1"/>
    </source>
</evidence>
<dbReference type="PROSITE" id="PS01174">
    <property type="entry name" value="LIPASE_GDXG_SER"/>
    <property type="match status" value="1"/>
</dbReference>
<comment type="similarity">
    <text evidence="1">Belongs to the 'GDXG' lipolytic enzyme family.</text>
</comment>
<gene>
    <name evidence="5" type="ORF">M6B22_06230</name>
</gene>
<evidence type="ECO:0000256" key="3">
    <source>
        <dbReference type="PROSITE-ProRule" id="PRU10038"/>
    </source>
</evidence>
<dbReference type="InterPro" id="IPR029058">
    <property type="entry name" value="AB_hydrolase_fold"/>
</dbReference>
<keyword evidence="2 5" id="KW-0378">Hydrolase</keyword>
<dbReference type="EMBL" id="CP097463">
    <property type="protein sequence ID" value="WAX58359.1"/>
    <property type="molecule type" value="Genomic_DNA"/>
</dbReference>
<feature type="active site" evidence="3">
    <location>
        <position position="155"/>
    </location>
</feature>
<feature type="domain" description="Alpha/beta hydrolase fold-3" evidence="4">
    <location>
        <begin position="78"/>
        <end position="283"/>
    </location>
</feature>
<dbReference type="InterPro" id="IPR050300">
    <property type="entry name" value="GDXG_lipolytic_enzyme"/>
</dbReference>
<keyword evidence="6" id="KW-1185">Reference proteome</keyword>
<sequence>MSLDADSRRVLEQLADLGVRPLHELTPAQAREQVARSRLPAAQQRPVHRASDVLVPRADGSAMRVRVLCPSTDPNGCVVYFHGGGFVVGAVDDYEALGREIALGTNCVVAIVDYRLAPEHPFPAAVDDAWDAVRWAGRVQSEWTSGGPLIVAGDSAGGNLAALAAVRSRDAAGPPVALQVLIYPVADGDLETPSYRDPENQLLLTRDTMRWFWELYAPDRSVWTSPAVSPLRVRDLRGLPAALVITAEHDVLRDEGEAYADRLRLAGVPVLARRFDGQMHGFLSRYAIQPSARVAFTAILDEMRSCVGPARTISEQRG</sequence>